<evidence type="ECO:0000313" key="2">
    <source>
        <dbReference type="EMBL" id="AWG25711.1"/>
    </source>
</evidence>
<dbReference type="EMBL" id="CP020919">
    <property type="protein sequence ID" value="AWG25711.1"/>
    <property type="molecule type" value="Genomic_DNA"/>
</dbReference>
<protein>
    <submittedName>
        <fullName evidence="2">Glycosyltransferase</fullName>
    </submittedName>
</protein>
<dbReference type="Pfam" id="PF00535">
    <property type="entry name" value="Glycos_transf_2"/>
    <property type="match status" value="1"/>
</dbReference>
<dbReference type="KEGG" id="fki:FK004_11025"/>
<dbReference type="GO" id="GO:0016758">
    <property type="term" value="F:hexosyltransferase activity"/>
    <property type="evidence" value="ECO:0007669"/>
    <property type="project" value="UniProtKB-ARBA"/>
</dbReference>
<accession>A0A2S1LPW0</accession>
<dbReference type="Gene3D" id="3.90.550.10">
    <property type="entry name" value="Spore Coat Polysaccharide Biosynthesis Protein SpsA, Chain A"/>
    <property type="match status" value="1"/>
</dbReference>
<dbReference type="InterPro" id="IPR029044">
    <property type="entry name" value="Nucleotide-diphossugar_trans"/>
</dbReference>
<reference evidence="2 3" key="1">
    <citation type="submission" date="2017-04" db="EMBL/GenBank/DDBJ databases">
        <title>Complete genome sequence of Flavobacterium kingsejong AJ004.</title>
        <authorList>
            <person name="Lee P.C."/>
        </authorList>
    </citation>
    <scope>NUCLEOTIDE SEQUENCE [LARGE SCALE GENOMIC DNA]</scope>
    <source>
        <strain evidence="2 3">AJ004</strain>
    </source>
</reference>
<evidence type="ECO:0000259" key="1">
    <source>
        <dbReference type="Pfam" id="PF00535"/>
    </source>
</evidence>
<dbReference type="SUPFAM" id="SSF53448">
    <property type="entry name" value="Nucleotide-diphospho-sugar transferases"/>
    <property type="match status" value="1"/>
</dbReference>
<evidence type="ECO:0000313" key="3">
    <source>
        <dbReference type="Proteomes" id="UP000244677"/>
    </source>
</evidence>
<feature type="domain" description="Glycosyltransferase 2-like" evidence="1">
    <location>
        <begin position="8"/>
        <end position="181"/>
    </location>
</feature>
<dbReference type="PANTHER" id="PTHR22916">
    <property type="entry name" value="GLYCOSYLTRANSFERASE"/>
    <property type="match status" value="1"/>
</dbReference>
<dbReference type="InterPro" id="IPR001173">
    <property type="entry name" value="Glyco_trans_2-like"/>
</dbReference>
<dbReference type="PANTHER" id="PTHR22916:SF3">
    <property type="entry name" value="UDP-GLCNAC:BETAGAL BETA-1,3-N-ACETYLGLUCOSAMINYLTRANSFERASE-LIKE PROTEIN 1"/>
    <property type="match status" value="1"/>
</dbReference>
<dbReference type="RefSeq" id="WP_108737284.1">
    <property type="nucleotide sequence ID" value="NZ_CP020919.1"/>
</dbReference>
<proteinExistence type="predicted"/>
<sequence length="297" mass="33883">MTDNPLVTIICVCYNQELYVAAALDSVIAQHYSAIELIIIDDCSTDGSVAVIREWRTNHPSVRLIVNEQNLGTTKTFNKAAQYAEGDYLVDLAADDLLLPDSVALQVQRFHESPYSENLAIVYGNAENITENGSFISYFFPVDANGKTIEKRPVGDIYISVLSGGNVLCSVAAMIKKALFDKLGGYDESLSYEDLDFWIRSARNYWFDYVDTVLVQKRRVQYSLGTTFHQKRTAYSRKINHSTYRILTKAYSLNTKKSENKALRKRIHHEIGLNFKNRNYSLVLRYIFLDFKTLLHS</sequence>
<organism evidence="2 3">
    <name type="scientific">Flavobacterium kingsejongi</name>
    <dbReference type="NCBI Taxonomy" id="1678728"/>
    <lineage>
        <taxon>Bacteria</taxon>
        <taxon>Pseudomonadati</taxon>
        <taxon>Bacteroidota</taxon>
        <taxon>Flavobacteriia</taxon>
        <taxon>Flavobacteriales</taxon>
        <taxon>Flavobacteriaceae</taxon>
        <taxon>Flavobacterium</taxon>
    </lineage>
</organism>
<keyword evidence="3" id="KW-1185">Reference proteome</keyword>
<keyword evidence="2" id="KW-0808">Transferase</keyword>
<dbReference type="AlphaFoldDB" id="A0A2S1LPW0"/>
<dbReference type="OrthoDB" id="396512at2"/>
<gene>
    <name evidence="2" type="ORF">FK004_11025</name>
</gene>
<dbReference type="Proteomes" id="UP000244677">
    <property type="component" value="Chromosome"/>
</dbReference>
<name>A0A2S1LPW0_9FLAO</name>